<comment type="caution">
    <text evidence="1">The sequence shown here is derived from an EMBL/GenBank/DDBJ whole genome shotgun (WGS) entry which is preliminary data.</text>
</comment>
<gene>
    <name evidence="1" type="ORF">SAMN04515675_0307</name>
</gene>
<sequence>MRIIIYGAGGLWWSDLKPGAASCRRFRGRENQAHELPSINRMATNMSLICRQSFAESVQPLNQILIISALGQEGLKSPGAAAALEMNTSKHASLELNIIGDIHQCLPDRKWIFLKAGDDSPGFITSDYPVHLIPHASRIDDGWGLGFASKDVRAFIPLNKSLAVIGDYETTERMVSLDKEAVAAFNSRTIRDATRQIYAYSDEFEFIGPDNKIMTGTSLPKVLE</sequence>
<organism evidence="1 2">
    <name type="scientific">Pseudomonas costantinii</name>
    <dbReference type="NCBI Taxonomy" id="168469"/>
    <lineage>
        <taxon>Bacteria</taxon>
        <taxon>Pseudomonadati</taxon>
        <taxon>Pseudomonadota</taxon>
        <taxon>Gammaproteobacteria</taxon>
        <taxon>Pseudomonadales</taxon>
        <taxon>Pseudomonadaceae</taxon>
        <taxon>Pseudomonas</taxon>
    </lineage>
</organism>
<keyword evidence="2" id="KW-1185">Reference proteome</keyword>
<dbReference type="EMBL" id="FNTS01000002">
    <property type="protein sequence ID" value="SED21955.1"/>
    <property type="molecule type" value="Genomic_DNA"/>
</dbReference>
<evidence type="ECO:0000313" key="2">
    <source>
        <dbReference type="Proteomes" id="UP000182179"/>
    </source>
</evidence>
<dbReference type="Proteomes" id="UP000182179">
    <property type="component" value="Unassembled WGS sequence"/>
</dbReference>
<proteinExistence type="predicted"/>
<evidence type="ECO:0000313" key="1">
    <source>
        <dbReference type="EMBL" id="SED21955.1"/>
    </source>
</evidence>
<dbReference type="RefSeq" id="WP_083374529.1">
    <property type="nucleotide sequence ID" value="NZ_FNTS01000002.1"/>
</dbReference>
<dbReference type="Pfam" id="PF14022">
    <property type="entry name" value="DUF4238"/>
    <property type="match status" value="1"/>
</dbReference>
<accession>A0A1H4YWG5</accession>
<protein>
    <submittedName>
        <fullName evidence="1">Uncharacterized protein</fullName>
    </submittedName>
</protein>
<reference evidence="1 2" key="1">
    <citation type="submission" date="2016-10" db="EMBL/GenBank/DDBJ databases">
        <authorList>
            <person name="Varghese N."/>
            <person name="Submissions S."/>
        </authorList>
    </citation>
    <scope>NUCLEOTIDE SEQUENCE [LARGE SCALE GENOMIC DNA]</scope>
    <source>
        <strain evidence="1 2">BS2773</strain>
    </source>
</reference>
<name>A0A1H4YWG5_9PSED</name>
<dbReference type="InterPro" id="IPR025332">
    <property type="entry name" value="DUF4238"/>
</dbReference>